<keyword evidence="17" id="KW-1185">Reference proteome</keyword>
<proteinExistence type="inferred from homology"/>
<evidence type="ECO:0000256" key="9">
    <source>
        <dbReference type="ARBA" id="ARBA00023237"/>
    </source>
</evidence>
<evidence type="ECO:0000256" key="10">
    <source>
        <dbReference type="PROSITE-ProRule" id="PRU01360"/>
    </source>
</evidence>
<keyword evidence="6 11" id="KW-0798">TonB box</keyword>
<evidence type="ECO:0000313" key="16">
    <source>
        <dbReference type="EMBL" id="BDA77866.1"/>
    </source>
</evidence>
<evidence type="ECO:0000256" key="3">
    <source>
        <dbReference type="ARBA" id="ARBA00022452"/>
    </source>
</evidence>
<evidence type="ECO:0000256" key="2">
    <source>
        <dbReference type="ARBA" id="ARBA00022448"/>
    </source>
</evidence>
<dbReference type="InterPro" id="IPR012910">
    <property type="entry name" value="Plug_dom"/>
</dbReference>
<keyword evidence="8 16" id="KW-0675">Receptor</keyword>
<keyword evidence="13" id="KW-1133">Transmembrane helix</keyword>
<dbReference type="InterPro" id="IPR000531">
    <property type="entry name" value="Beta-barrel_TonB"/>
</dbReference>
<dbReference type="PANTHER" id="PTHR30069:SF29">
    <property type="entry name" value="HEMOGLOBIN AND HEMOGLOBIN-HAPTOGLOBIN-BINDING PROTEIN 1-RELATED"/>
    <property type="match status" value="1"/>
</dbReference>
<keyword evidence="9 10" id="KW-0998">Cell outer membrane</keyword>
<feature type="domain" description="TonB-dependent receptor plug" evidence="15">
    <location>
        <begin position="75"/>
        <end position="171"/>
    </location>
</feature>
<feature type="region of interest" description="Disordered" evidence="12">
    <location>
        <begin position="42"/>
        <end position="71"/>
    </location>
</feature>
<comment type="subcellular location">
    <subcellularLocation>
        <location evidence="1 10">Cell outer membrane</location>
        <topology evidence="1 10">Multi-pass membrane protein</topology>
    </subcellularLocation>
</comment>
<dbReference type="Pfam" id="PF07715">
    <property type="entry name" value="Plug"/>
    <property type="match status" value="1"/>
</dbReference>
<evidence type="ECO:0000313" key="17">
    <source>
        <dbReference type="Proteomes" id="UP000245263"/>
    </source>
</evidence>
<dbReference type="RefSeq" id="WP_109020688.1">
    <property type="nucleotide sequence ID" value="NZ_AP025028.1"/>
</dbReference>
<organism evidence="16 17">
    <name type="scientific">Leptospira kobayashii</name>
    <dbReference type="NCBI Taxonomy" id="1917830"/>
    <lineage>
        <taxon>Bacteria</taxon>
        <taxon>Pseudomonadati</taxon>
        <taxon>Spirochaetota</taxon>
        <taxon>Spirochaetia</taxon>
        <taxon>Leptospirales</taxon>
        <taxon>Leptospiraceae</taxon>
        <taxon>Leptospira</taxon>
    </lineage>
</organism>
<dbReference type="InterPro" id="IPR036942">
    <property type="entry name" value="Beta-barrel_TonB_sf"/>
</dbReference>
<evidence type="ECO:0000259" key="14">
    <source>
        <dbReference type="Pfam" id="PF00593"/>
    </source>
</evidence>
<comment type="similarity">
    <text evidence="10 11">Belongs to the TonB-dependent receptor family.</text>
</comment>
<dbReference type="Gene3D" id="2.40.170.20">
    <property type="entry name" value="TonB-dependent receptor, beta-barrel domain"/>
    <property type="match status" value="1"/>
</dbReference>
<gene>
    <name evidence="16" type="ORF">LPTSP3_g07960</name>
</gene>
<feature type="compositionally biased region" description="Basic and acidic residues" evidence="12">
    <location>
        <begin position="43"/>
        <end position="67"/>
    </location>
</feature>
<evidence type="ECO:0000256" key="5">
    <source>
        <dbReference type="ARBA" id="ARBA00022729"/>
    </source>
</evidence>
<evidence type="ECO:0000256" key="13">
    <source>
        <dbReference type="SAM" id="Phobius"/>
    </source>
</evidence>
<evidence type="ECO:0000256" key="11">
    <source>
        <dbReference type="RuleBase" id="RU003357"/>
    </source>
</evidence>
<name>A0ABM7UH78_9LEPT</name>
<dbReference type="InterPro" id="IPR039426">
    <property type="entry name" value="TonB-dep_rcpt-like"/>
</dbReference>
<evidence type="ECO:0000256" key="8">
    <source>
        <dbReference type="ARBA" id="ARBA00023170"/>
    </source>
</evidence>
<dbReference type="PROSITE" id="PS52016">
    <property type="entry name" value="TONB_DEPENDENT_REC_3"/>
    <property type="match status" value="1"/>
</dbReference>
<keyword evidence="4 10" id="KW-0812">Transmembrane</keyword>
<keyword evidence="5" id="KW-0732">Signal</keyword>
<keyword evidence="7 10" id="KW-0472">Membrane</keyword>
<dbReference type="Pfam" id="PF00593">
    <property type="entry name" value="TonB_dep_Rec_b-barrel"/>
    <property type="match status" value="1"/>
</dbReference>
<dbReference type="Proteomes" id="UP000245263">
    <property type="component" value="Chromosome 1"/>
</dbReference>
<evidence type="ECO:0000259" key="15">
    <source>
        <dbReference type="Pfam" id="PF07715"/>
    </source>
</evidence>
<evidence type="ECO:0000256" key="12">
    <source>
        <dbReference type="SAM" id="MobiDB-lite"/>
    </source>
</evidence>
<evidence type="ECO:0000256" key="4">
    <source>
        <dbReference type="ARBA" id="ARBA00022692"/>
    </source>
</evidence>
<evidence type="ECO:0000256" key="6">
    <source>
        <dbReference type="ARBA" id="ARBA00023077"/>
    </source>
</evidence>
<dbReference type="Gene3D" id="2.170.130.10">
    <property type="entry name" value="TonB-dependent receptor, plug domain"/>
    <property type="match status" value="1"/>
</dbReference>
<dbReference type="SUPFAM" id="SSF56935">
    <property type="entry name" value="Porins"/>
    <property type="match status" value="1"/>
</dbReference>
<reference evidence="16 17" key="1">
    <citation type="submission" date="2021-08" db="EMBL/GenBank/DDBJ databases">
        <title>Complete genome sequence of Leptospira kobayashii strain E30.</title>
        <authorList>
            <person name="Nakao R."/>
            <person name="Nakamura S."/>
            <person name="Masuzawa T."/>
            <person name="Koizumi N."/>
        </authorList>
    </citation>
    <scope>NUCLEOTIDE SEQUENCE [LARGE SCALE GENOMIC DNA]</scope>
    <source>
        <strain evidence="16 17">E30</strain>
    </source>
</reference>
<evidence type="ECO:0000256" key="7">
    <source>
        <dbReference type="ARBA" id="ARBA00023136"/>
    </source>
</evidence>
<evidence type="ECO:0000256" key="1">
    <source>
        <dbReference type="ARBA" id="ARBA00004571"/>
    </source>
</evidence>
<protein>
    <submittedName>
        <fullName evidence="16">TonB-dependent receptor</fullName>
    </submittedName>
</protein>
<keyword evidence="3 10" id="KW-1134">Transmembrane beta strand</keyword>
<feature type="transmembrane region" description="Helical" evidence="13">
    <location>
        <begin position="20"/>
        <end position="37"/>
    </location>
</feature>
<accession>A0ABM7UH78</accession>
<dbReference type="EMBL" id="AP025028">
    <property type="protein sequence ID" value="BDA77866.1"/>
    <property type="molecule type" value="Genomic_DNA"/>
</dbReference>
<keyword evidence="2 10" id="KW-0813">Transport</keyword>
<dbReference type="InterPro" id="IPR037066">
    <property type="entry name" value="Plug_dom_sf"/>
</dbReference>
<sequence length="719" mass="81727">MFLKKEKTVYETIQRLNARVLHIFPVLFFLFISSEIFSQTNSPEKKEDKPIEVIGKTENKNTPENFRKNPTGFQTSIDLDQYKSRYTSLPDVLEREAGVRIRRYGGLGSYSTLSLRGTNPNQSRIYIDGVPFNNTQGGEVNLADLPFENLQSVEVYRSGAPVGFTGSVIGGSVNLVTRAPGGPPKTRINLGGGSYNTGKASIAHSATYGGIGTSLFFLGEKSDQNFPYLNPHGTILVNPLDDTIDRRKNAQYERSSGMIGLDGEIGKTKIKFWNDLNYRMHGIPGAASNQTRQVHRKYLRNTSSLTTNTKGLLGGILQLETRVFGSFSDDNLYDPKSEFSSGTPNSVANMRQFGGHIIPTFYLLDYFQILRIHAGIEKESFERSRSTVTNIDLKYEPEKFRNYTTLRIEDEIRLFKDRLILTPGIAWENYLDRFQSDEPWYRRENPFASGDKKTAFTNPKAGLLVKIIDNANWGFDLKGNIAKQNRIPSFLELFGEVGTILPNEKLKPEKSHNIDGGAVLRYTQKDLKSQTSVSYFRRRIQDMILFLPNSQFTLRPENVDSAKIDGVEVSQKTEYKHWKLVFDYTYQKAINTSQALYLNGRTLPLRPLHELASTIAYKADKWELGVEGVYVGAVFKDRTNEYVNYQPSRQIWNLYYTQVLYQQEADSLQDGIQNPKKNSGMQELLLSFDFRNIGDKRVEDIVGYPLPGRNWHVTLSGRF</sequence>
<dbReference type="PANTHER" id="PTHR30069">
    <property type="entry name" value="TONB-DEPENDENT OUTER MEMBRANE RECEPTOR"/>
    <property type="match status" value="1"/>
</dbReference>
<feature type="domain" description="TonB-dependent receptor-like beta-barrel" evidence="14">
    <location>
        <begin position="223"/>
        <end position="655"/>
    </location>
</feature>